<dbReference type="AlphaFoldDB" id="A0A9W7LA88"/>
<organism evidence="9 10">
    <name type="scientific">Triparma columacea</name>
    <dbReference type="NCBI Taxonomy" id="722753"/>
    <lineage>
        <taxon>Eukaryota</taxon>
        <taxon>Sar</taxon>
        <taxon>Stramenopiles</taxon>
        <taxon>Ochrophyta</taxon>
        <taxon>Bolidophyceae</taxon>
        <taxon>Parmales</taxon>
        <taxon>Triparmaceae</taxon>
        <taxon>Triparma</taxon>
    </lineage>
</organism>
<comment type="similarity">
    <text evidence="2">Belongs to the XK family.</text>
</comment>
<feature type="transmembrane region" description="Helical" evidence="8">
    <location>
        <begin position="338"/>
        <end position="358"/>
    </location>
</feature>
<dbReference type="OrthoDB" id="197540at2759"/>
<evidence type="ECO:0000256" key="4">
    <source>
        <dbReference type="ARBA" id="ARBA00022692"/>
    </source>
</evidence>
<feature type="transmembrane region" description="Helical" evidence="8">
    <location>
        <begin position="412"/>
        <end position="435"/>
    </location>
</feature>
<reference evidence="10" key="1">
    <citation type="journal article" date="2023" name="Commun. Biol.">
        <title>Genome analysis of Parmales, the sister group of diatoms, reveals the evolutionary specialization of diatoms from phago-mixotrophs to photoautotrophs.</title>
        <authorList>
            <person name="Ban H."/>
            <person name="Sato S."/>
            <person name="Yoshikawa S."/>
            <person name="Yamada K."/>
            <person name="Nakamura Y."/>
            <person name="Ichinomiya M."/>
            <person name="Sato N."/>
            <person name="Blanc-Mathieu R."/>
            <person name="Endo H."/>
            <person name="Kuwata A."/>
            <person name="Ogata H."/>
        </authorList>
    </citation>
    <scope>NUCLEOTIDE SEQUENCE [LARGE SCALE GENOMIC DNA]</scope>
</reference>
<gene>
    <name evidence="9" type="ORF">TrCOL_g8190</name>
</gene>
<feature type="transmembrane region" description="Helical" evidence="8">
    <location>
        <begin position="238"/>
        <end position="259"/>
    </location>
</feature>
<dbReference type="Proteomes" id="UP001165065">
    <property type="component" value="Unassembled WGS sequence"/>
</dbReference>
<evidence type="ECO:0000256" key="1">
    <source>
        <dbReference type="ARBA" id="ARBA00004651"/>
    </source>
</evidence>
<accession>A0A9W7LA88</accession>
<keyword evidence="3" id="KW-1003">Cell membrane</keyword>
<feature type="transmembrane region" description="Helical" evidence="8">
    <location>
        <begin position="303"/>
        <end position="326"/>
    </location>
</feature>
<comment type="caution">
    <text evidence="9">The sequence shown here is derived from an EMBL/GenBank/DDBJ whole genome shotgun (WGS) entry which is preliminary data.</text>
</comment>
<feature type="transmembrane region" description="Helical" evidence="8">
    <location>
        <begin position="131"/>
        <end position="152"/>
    </location>
</feature>
<evidence type="ECO:0000256" key="6">
    <source>
        <dbReference type="ARBA" id="ARBA00023136"/>
    </source>
</evidence>
<feature type="transmembrane region" description="Helical" evidence="8">
    <location>
        <begin position="378"/>
        <end position="400"/>
    </location>
</feature>
<evidence type="ECO:0000256" key="5">
    <source>
        <dbReference type="ARBA" id="ARBA00022989"/>
    </source>
</evidence>
<dbReference type="GO" id="GO:0005886">
    <property type="term" value="C:plasma membrane"/>
    <property type="evidence" value="ECO:0007669"/>
    <property type="project" value="UniProtKB-SubCell"/>
</dbReference>
<keyword evidence="4 8" id="KW-0812">Transmembrane</keyword>
<dbReference type="PANTHER" id="PTHR16024:SF6">
    <property type="entry name" value="XK-RELATED PROTEIN"/>
    <property type="match status" value="1"/>
</dbReference>
<protein>
    <recommendedName>
        <fullName evidence="11">XK-related protein</fullName>
    </recommendedName>
</protein>
<dbReference type="EMBL" id="BRYA01000148">
    <property type="protein sequence ID" value="GMI41350.1"/>
    <property type="molecule type" value="Genomic_DNA"/>
</dbReference>
<comment type="subcellular location">
    <subcellularLocation>
        <location evidence="1">Cell membrane</location>
        <topology evidence="1">Multi-pass membrane protein</topology>
    </subcellularLocation>
</comment>
<evidence type="ECO:0000256" key="8">
    <source>
        <dbReference type="SAM" id="Phobius"/>
    </source>
</evidence>
<dbReference type="PANTHER" id="PTHR16024">
    <property type="entry name" value="XK-RELATED PROTEIN"/>
    <property type="match status" value="1"/>
</dbReference>
<evidence type="ECO:0000256" key="3">
    <source>
        <dbReference type="ARBA" id="ARBA00022475"/>
    </source>
</evidence>
<evidence type="ECO:0000256" key="2">
    <source>
        <dbReference type="ARBA" id="ARBA00008789"/>
    </source>
</evidence>
<keyword evidence="10" id="KW-1185">Reference proteome</keyword>
<proteinExistence type="inferred from homology"/>
<dbReference type="Pfam" id="PF09815">
    <property type="entry name" value="XK-related"/>
    <property type="match status" value="1"/>
</dbReference>
<evidence type="ECO:0008006" key="11">
    <source>
        <dbReference type="Google" id="ProtNLM"/>
    </source>
</evidence>
<feature type="compositionally biased region" description="Polar residues" evidence="7">
    <location>
        <begin position="43"/>
        <end position="60"/>
    </location>
</feature>
<keyword evidence="5 8" id="KW-1133">Transmembrane helix</keyword>
<sequence length="567" mass="64002">MAASKVTPVFTVSTHDSVKVRGVHTTTEPETEPETPKGLPDSVDTSKILSSQTPTSQVKSAQVIKDDNQSTKNEIRASRTISIIGKIEIPKIDSKLYQSIESYGTAAFSIADSITDIFMTRKFFQTDRTSFAVATLVCIGMNLLGQSVLAYLQNKKRPWKVQCQEQLIVFSFLKPGFDIWRVNKAGAKMHSPSDHRYFSLYFEMTGARISELVMESVPAGVIQLVALMTTQFDKTSVLAFLSSVSSAAAMSAFISYDYDISIERRTKDKFYGYIPLNRKSKVKCMIALFSISFFNYTCRAMSVVLMYMLGGKMVAIGVLIAEFFLYLMVKTWRRDIRYWLPIYGIAGFVCTFMVRLFVKLGADWTACVQFRHPQEVGGIMFSFSMFLMALGGIILAALYDQEDCKGVWSNEVVWAVMGSSCFCLFMSVIALYYSMDQRFLHTFTSLKCARDYIQNNFKEADDELKFDVFICNVYLWLPEIGEDVKAFLTNNLPKLLHESPEWFDSDVKSSILDELVEDKDILAKIRGKEVQRIIKKRRRKSSVFLGAAPDVAVIAPNLASNPETTTD</sequence>
<evidence type="ECO:0000313" key="9">
    <source>
        <dbReference type="EMBL" id="GMI41350.1"/>
    </source>
</evidence>
<keyword evidence="6 8" id="KW-0472">Membrane</keyword>
<feature type="region of interest" description="Disordered" evidence="7">
    <location>
        <begin position="19"/>
        <end position="71"/>
    </location>
</feature>
<evidence type="ECO:0000256" key="7">
    <source>
        <dbReference type="SAM" id="MobiDB-lite"/>
    </source>
</evidence>
<dbReference type="InterPro" id="IPR018629">
    <property type="entry name" value="XK-rel"/>
</dbReference>
<dbReference type="InterPro" id="IPR050895">
    <property type="entry name" value="XK-related_scramblase"/>
</dbReference>
<evidence type="ECO:0000313" key="10">
    <source>
        <dbReference type="Proteomes" id="UP001165065"/>
    </source>
</evidence>
<name>A0A9W7LA88_9STRA</name>